<accession>A0A9Y1FPM2</accession>
<dbReference type="AlphaFoldDB" id="A0A9Y1FPM2"/>
<dbReference type="Pfam" id="PF07883">
    <property type="entry name" value="Cupin_2"/>
    <property type="match status" value="1"/>
</dbReference>
<protein>
    <submittedName>
        <fullName evidence="2">Cupin domain-containing protein</fullName>
    </submittedName>
</protein>
<evidence type="ECO:0000259" key="1">
    <source>
        <dbReference type="Pfam" id="PF07883"/>
    </source>
</evidence>
<reference evidence="2" key="1">
    <citation type="journal article" date="2022" name="Nat. Microbiol.">
        <title>Unique mobile elements and scalable gene flow at the prokaryote-eukaryote boundary revealed by circularized Asgard archaea genomes.</title>
        <authorList>
            <person name="Wu F."/>
            <person name="Speth D.R."/>
            <person name="Philosof A."/>
            <person name="Cremiere A."/>
            <person name="Narayanan A."/>
            <person name="Barco R.A."/>
            <person name="Connon S.A."/>
            <person name="Amend J.P."/>
            <person name="Antoshechkin I.A."/>
            <person name="Orphan V.J."/>
        </authorList>
    </citation>
    <scope>NUCLEOTIDE SEQUENCE</scope>
    <source>
        <strain evidence="2">PR6</strain>
    </source>
</reference>
<dbReference type="PANTHER" id="PTHR37694:SF1">
    <property type="entry name" value="SLR8022 PROTEIN"/>
    <property type="match status" value="1"/>
</dbReference>
<dbReference type="Gene3D" id="2.60.120.10">
    <property type="entry name" value="Jelly Rolls"/>
    <property type="match status" value="1"/>
</dbReference>
<dbReference type="SUPFAM" id="SSF51182">
    <property type="entry name" value="RmlC-like cupins"/>
    <property type="match status" value="1"/>
</dbReference>
<dbReference type="EMBL" id="CP084167">
    <property type="protein sequence ID" value="UJG44099.1"/>
    <property type="molecule type" value="Genomic_DNA"/>
</dbReference>
<dbReference type="InterPro" id="IPR014710">
    <property type="entry name" value="RmlC-like_jellyroll"/>
</dbReference>
<gene>
    <name evidence="2" type="ORF">K9W46_02700</name>
</gene>
<proteinExistence type="predicted"/>
<name>A0A9Y1FPM2_9ARCH</name>
<feature type="domain" description="Cupin type-2" evidence="1">
    <location>
        <begin position="41"/>
        <end position="108"/>
    </location>
</feature>
<sequence>MIKKYFEEVEKKNVDDYGSTGTTIRWLISKEDGAPRFAMRRFEIESKGQIGLHHHPQEHEIYFLQGTCVVFNEEEEIEVKANDVLYVPPNEPHGYKNIGSEKVVFLCVIPYLE</sequence>
<dbReference type="PANTHER" id="PTHR37694">
    <property type="entry name" value="SLR8022 PROTEIN"/>
    <property type="match status" value="1"/>
</dbReference>
<dbReference type="InterPro" id="IPR011051">
    <property type="entry name" value="RmlC_Cupin_sf"/>
</dbReference>
<dbReference type="InterPro" id="IPR013096">
    <property type="entry name" value="Cupin_2"/>
</dbReference>
<dbReference type="CDD" id="cd02222">
    <property type="entry name" value="cupin_TM1459-like"/>
    <property type="match status" value="1"/>
</dbReference>
<dbReference type="Proteomes" id="UP001200513">
    <property type="component" value="Chromosome"/>
</dbReference>
<organism evidence="2">
    <name type="scientific">Candidatus Heimdallarchaeum endolithica</name>
    <dbReference type="NCBI Taxonomy" id="2876572"/>
    <lineage>
        <taxon>Archaea</taxon>
        <taxon>Promethearchaeati</taxon>
        <taxon>Candidatus Heimdallarchaeota</taxon>
        <taxon>Candidatus Heimdallarchaeia (ex Rinke et al. 2021) (nom. nud.)</taxon>
        <taxon>Candidatus Heimdallarchaeales</taxon>
        <taxon>Candidatus Heimdallarchaeaceae</taxon>
        <taxon>Candidatus Heimdallarchaeum</taxon>
    </lineage>
</organism>
<evidence type="ECO:0000313" key="2">
    <source>
        <dbReference type="EMBL" id="UJG44099.1"/>
    </source>
</evidence>